<dbReference type="Gene3D" id="3.40.50.150">
    <property type="entry name" value="Vaccinia Virus protein VP39"/>
    <property type="match status" value="1"/>
</dbReference>
<dbReference type="eggNOG" id="KOG4300">
    <property type="taxonomic scope" value="Eukaryota"/>
</dbReference>
<dbReference type="SUPFAM" id="SSF53335">
    <property type="entry name" value="S-adenosyl-L-methionine-dependent methyltransferases"/>
    <property type="match status" value="1"/>
</dbReference>
<comment type="caution">
    <text evidence="2">The sequence shown here is derived from an EMBL/GenBank/DDBJ whole genome shotgun (WGS) entry which is preliminary data.</text>
</comment>
<keyword evidence="1" id="KW-0472">Membrane</keyword>
<dbReference type="GeneID" id="19167585"/>
<dbReference type="Pfam" id="PF13489">
    <property type="entry name" value="Methyltransf_23"/>
    <property type="match status" value="1"/>
</dbReference>
<dbReference type="PANTHER" id="PTHR45036">
    <property type="entry name" value="METHYLTRANSFERASE LIKE 7B"/>
    <property type="match status" value="1"/>
</dbReference>
<dbReference type="PANTHER" id="PTHR45036:SF1">
    <property type="entry name" value="METHYLTRANSFERASE LIKE 7A"/>
    <property type="match status" value="1"/>
</dbReference>
<evidence type="ECO:0000256" key="1">
    <source>
        <dbReference type="SAM" id="Phobius"/>
    </source>
</evidence>
<dbReference type="STRING" id="1182542.W9YB80"/>
<dbReference type="EMBL" id="AMGY01000003">
    <property type="protein sequence ID" value="EXJ86506.1"/>
    <property type="molecule type" value="Genomic_DNA"/>
</dbReference>
<evidence type="ECO:0008006" key="4">
    <source>
        <dbReference type="Google" id="ProtNLM"/>
    </source>
</evidence>
<evidence type="ECO:0000313" key="2">
    <source>
        <dbReference type="EMBL" id="EXJ86506.1"/>
    </source>
</evidence>
<reference evidence="2 3" key="1">
    <citation type="submission" date="2013-03" db="EMBL/GenBank/DDBJ databases">
        <title>The Genome Sequence of Capronia epimyces CBS 606.96.</title>
        <authorList>
            <consortium name="The Broad Institute Genomics Platform"/>
            <person name="Cuomo C."/>
            <person name="de Hoog S."/>
            <person name="Gorbushina A."/>
            <person name="Walker B."/>
            <person name="Young S.K."/>
            <person name="Zeng Q."/>
            <person name="Gargeya S."/>
            <person name="Fitzgerald M."/>
            <person name="Haas B."/>
            <person name="Abouelleil A."/>
            <person name="Allen A.W."/>
            <person name="Alvarado L."/>
            <person name="Arachchi H.M."/>
            <person name="Berlin A.M."/>
            <person name="Chapman S.B."/>
            <person name="Gainer-Dewar J."/>
            <person name="Goldberg J."/>
            <person name="Griggs A."/>
            <person name="Gujja S."/>
            <person name="Hansen M."/>
            <person name="Howarth C."/>
            <person name="Imamovic A."/>
            <person name="Ireland A."/>
            <person name="Larimer J."/>
            <person name="McCowan C."/>
            <person name="Murphy C."/>
            <person name="Pearson M."/>
            <person name="Poon T.W."/>
            <person name="Priest M."/>
            <person name="Roberts A."/>
            <person name="Saif S."/>
            <person name="Shea T."/>
            <person name="Sisk P."/>
            <person name="Sykes S."/>
            <person name="Wortman J."/>
            <person name="Nusbaum C."/>
            <person name="Birren B."/>
        </authorList>
    </citation>
    <scope>NUCLEOTIDE SEQUENCE [LARGE SCALE GENOMIC DNA]</scope>
    <source>
        <strain evidence="2 3">CBS 606.96</strain>
    </source>
</reference>
<dbReference type="InterPro" id="IPR052356">
    <property type="entry name" value="Thiol_S-MT"/>
</dbReference>
<organism evidence="2 3">
    <name type="scientific">Capronia epimyces CBS 606.96</name>
    <dbReference type="NCBI Taxonomy" id="1182542"/>
    <lineage>
        <taxon>Eukaryota</taxon>
        <taxon>Fungi</taxon>
        <taxon>Dikarya</taxon>
        <taxon>Ascomycota</taxon>
        <taxon>Pezizomycotina</taxon>
        <taxon>Eurotiomycetes</taxon>
        <taxon>Chaetothyriomycetidae</taxon>
        <taxon>Chaetothyriales</taxon>
        <taxon>Herpotrichiellaceae</taxon>
        <taxon>Capronia</taxon>
    </lineage>
</organism>
<feature type="transmembrane region" description="Helical" evidence="1">
    <location>
        <begin position="16"/>
        <end position="38"/>
    </location>
</feature>
<name>W9YB80_9EURO</name>
<gene>
    <name evidence="2" type="ORF">A1O3_03457</name>
</gene>
<keyword evidence="1" id="KW-0812">Transmembrane</keyword>
<sequence>MAVSLLDRVRSYVEPLILVGISISYLPITAVLHPLLLVSSPTSFRAKWFENFWRIIGPKMAASEIQVEHIDELLSRARGAVLELGPGGGDQMYHYRPGQISTLYGAEPNAFLHARLAEMAAAHGLGGAKFVALEAAAQPGSLLPALKKAGLVPATTSTLPEQGVFDTVVAIKSLCSAPQPQLAATVAVIQALLKPGGEFLFFEHVENSSDPVTMSYAWLLGWFWPLFTGGCRLNGKVDRIILGMGGWDQRSVTTTGDFRGHEVFRYVKGICRKT</sequence>
<dbReference type="HOGENOM" id="CLU_037990_6_1_1"/>
<keyword evidence="3" id="KW-1185">Reference proteome</keyword>
<dbReference type="Proteomes" id="UP000019478">
    <property type="component" value="Unassembled WGS sequence"/>
</dbReference>
<dbReference type="RefSeq" id="XP_007731785.1">
    <property type="nucleotide sequence ID" value="XM_007733595.1"/>
</dbReference>
<dbReference type="AlphaFoldDB" id="W9YB80"/>
<keyword evidence="1" id="KW-1133">Transmembrane helix</keyword>
<proteinExistence type="predicted"/>
<protein>
    <recommendedName>
        <fullName evidence="4">Methyltransferase type 11 domain-containing protein</fullName>
    </recommendedName>
</protein>
<evidence type="ECO:0000313" key="3">
    <source>
        <dbReference type="Proteomes" id="UP000019478"/>
    </source>
</evidence>
<dbReference type="OrthoDB" id="540004at2759"/>
<accession>W9YB80</accession>
<dbReference type="InterPro" id="IPR029063">
    <property type="entry name" value="SAM-dependent_MTases_sf"/>
</dbReference>